<feature type="domain" description="Histidine kinase" evidence="9">
    <location>
        <begin position="289"/>
        <end position="413"/>
    </location>
</feature>
<dbReference type="PANTHER" id="PTHR11947:SF3">
    <property type="entry name" value="[PYRUVATE DEHYDROGENASE (ACETYL-TRANSFERRING)] KINASE, MITOCHONDRIAL"/>
    <property type="match status" value="1"/>
</dbReference>
<protein>
    <recommendedName>
        <fullName evidence="8">Protein-serine/threonine kinase</fullName>
        <ecNumber evidence="8">2.7.11.-</ecNumber>
    </recommendedName>
</protein>
<keyword evidence="4 8" id="KW-0418">Kinase</keyword>
<evidence type="ECO:0000256" key="4">
    <source>
        <dbReference type="ARBA" id="ARBA00022777"/>
    </source>
</evidence>
<dbReference type="InterPro" id="IPR005467">
    <property type="entry name" value="His_kinase_dom"/>
</dbReference>
<evidence type="ECO:0000256" key="3">
    <source>
        <dbReference type="ARBA" id="ARBA00022741"/>
    </source>
</evidence>
<proteinExistence type="inferred from homology"/>
<dbReference type="SUPFAM" id="SSF69012">
    <property type="entry name" value="alpha-ketoacid dehydrogenase kinase, N-terminal domain"/>
    <property type="match status" value="1"/>
</dbReference>
<dbReference type="InterPro" id="IPR003594">
    <property type="entry name" value="HATPase_dom"/>
</dbReference>
<dbReference type="InterPro" id="IPR018955">
    <property type="entry name" value="BCDHK/PDK_N"/>
</dbReference>
<evidence type="ECO:0000256" key="1">
    <source>
        <dbReference type="ARBA" id="ARBA00006155"/>
    </source>
</evidence>
<dbReference type="GO" id="GO:0004740">
    <property type="term" value="F:pyruvate dehydrogenase (acetyl-transferring) kinase activity"/>
    <property type="evidence" value="ECO:0007669"/>
    <property type="project" value="UniProtKB-EC"/>
</dbReference>
<gene>
    <name evidence="10" type="ORF">ACAT0790_LOCUS68712</name>
</gene>
<evidence type="ECO:0000313" key="10">
    <source>
        <dbReference type="EMBL" id="CAD9191937.1"/>
    </source>
</evidence>
<dbReference type="Pfam" id="PF10436">
    <property type="entry name" value="BCDHK_Adom3"/>
    <property type="match status" value="1"/>
</dbReference>
<sequence>MSLAARRRCAPSLAAVARSPARHVSTAVLYDAPLPVQQQLMRGQCRGFPTQVTVSRGRLEEFIRAEQSYFALRQPQPLKLEQIVQASTPGKVAQLVHKELPYRFAARIKHLEDLEGFSEQPELVKLRDIFSVSFRDLRLAVPPVVEEPRVSDLAGFTEVIYRLRKRHRPVPTLLAEALQRMHRQAFSDETAQSWADTFLQSRISTEMLTSHYVAIIEESLEQSRAALGSGSVGIVDTKCNPGQICIEAADSVREGLAAHGEPDIRIDVQTNNCSYANAKIEFSYIPKYLFYIVQELLKNSTRATAEAWGSAAEDLAKKSITVTVCADKTQVAIRISDQGGGIPFENAGQIWSYTFSTSKQPYEDNADRPSPLSGWGMGLPASRLYASYLGGKLELMNMPGIGVDAYLFLNRISLQDHIADIGSLGSVSDTGIAVP</sequence>
<name>A0A7S1SDQ3_ALECA</name>
<evidence type="ECO:0000259" key="9">
    <source>
        <dbReference type="PROSITE" id="PS50109"/>
    </source>
</evidence>
<dbReference type="Gene3D" id="1.20.140.20">
    <property type="entry name" value="Alpha-ketoacid/pyruvate dehydrogenase kinase, N-terminal domain"/>
    <property type="match status" value="1"/>
</dbReference>
<evidence type="ECO:0000256" key="8">
    <source>
        <dbReference type="RuleBase" id="RU366032"/>
    </source>
</evidence>
<evidence type="ECO:0000256" key="6">
    <source>
        <dbReference type="ARBA" id="ARBA00023128"/>
    </source>
</evidence>
<dbReference type="InterPro" id="IPR036890">
    <property type="entry name" value="HATPase_C_sf"/>
</dbReference>
<reference evidence="10" key="1">
    <citation type="submission" date="2021-01" db="EMBL/GenBank/DDBJ databases">
        <authorList>
            <person name="Corre E."/>
            <person name="Pelletier E."/>
            <person name="Niang G."/>
            <person name="Scheremetjew M."/>
            <person name="Finn R."/>
            <person name="Kale V."/>
            <person name="Holt S."/>
            <person name="Cochrane G."/>
            <person name="Meng A."/>
            <person name="Brown T."/>
            <person name="Cohen L."/>
        </authorList>
    </citation>
    <scope>NUCLEOTIDE SEQUENCE</scope>
    <source>
        <strain evidence="10">OF101</strain>
    </source>
</reference>
<keyword evidence="2 8" id="KW-0808">Transferase</keyword>
<dbReference type="GO" id="GO:0010906">
    <property type="term" value="P:regulation of glucose metabolic process"/>
    <property type="evidence" value="ECO:0007669"/>
    <property type="project" value="TreeGrafter"/>
</dbReference>
<dbReference type="SUPFAM" id="SSF55874">
    <property type="entry name" value="ATPase domain of HSP90 chaperone/DNA topoisomerase II/histidine kinase"/>
    <property type="match status" value="1"/>
</dbReference>
<dbReference type="GO" id="GO:0005524">
    <property type="term" value="F:ATP binding"/>
    <property type="evidence" value="ECO:0007669"/>
    <property type="project" value="UniProtKB-UniRule"/>
</dbReference>
<evidence type="ECO:0000256" key="2">
    <source>
        <dbReference type="ARBA" id="ARBA00022679"/>
    </source>
</evidence>
<keyword evidence="5 8" id="KW-0067">ATP-binding</keyword>
<evidence type="ECO:0000256" key="5">
    <source>
        <dbReference type="ARBA" id="ARBA00022840"/>
    </source>
</evidence>
<keyword evidence="3 8" id="KW-0547">Nucleotide-binding</keyword>
<dbReference type="Pfam" id="PF02518">
    <property type="entry name" value="HATPase_c"/>
    <property type="match status" value="1"/>
</dbReference>
<comment type="subcellular location">
    <subcellularLocation>
        <location evidence="8">Mitochondrion matrix</location>
    </subcellularLocation>
</comment>
<accession>A0A7S1SDQ3</accession>
<evidence type="ECO:0000256" key="7">
    <source>
        <dbReference type="ARBA" id="ARBA00048201"/>
    </source>
</evidence>
<comment type="catalytic activity">
    <reaction evidence="7">
        <text>L-seryl-[pyruvate dehydrogenase E1 alpha subunit] + ATP = O-phospho-L-seryl-[pyruvate dehydrogenase E1 alpha subunit] + ADP + H(+)</text>
        <dbReference type="Rhea" id="RHEA:23052"/>
        <dbReference type="Rhea" id="RHEA-COMP:13689"/>
        <dbReference type="Rhea" id="RHEA-COMP:13690"/>
        <dbReference type="ChEBI" id="CHEBI:15378"/>
        <dbReference type="ChEBI" id="CHEBI:29999"/>
        <dbReference type="ChEBI" id="CHEBI:30616"/>
        <dbReference type="ChEBI" id="CHEBI:83421"/>
        <dbReference type="ChEBI" id="CHEBI:456216"/>
        <dbReference type="EC" id="2.7.11.2"/>
    </reaction>
</comment>
<dbReference type="PANTHER" id="PTHR11947">
    <property type="entry name" value="PYRUVATE DEHYDROGENASE KINASE"/>
    <property type="match status" value="1"/>
</dbReference>
<dbReference type="EMBL" id="HBGE01115140">
    <property type="protein sequence ID" value="CAD9191937.1"/>
    <property type="molecule type" value="Transcribed_RNA"/>
</dbReference>
<dbReference type="GO" id="GO:0005759">
    <property type="term" value="C:mitochondrial matrix"/>
    <property type="evidence" value="ECO:0007669"/>
    <property type="project" value="UniProtKB-SubCell"/>
</dbReference>
<organism evidence="10">
    <name type="scientific">Alexandrium catenella</name>
    <name type="common">Red tide dinoflagellate</name>
    <name type="synonym">Gonyaulax catenella</name>
    <dbReference type="NCBI Taxonomy" id="2925"/>
    <lineage>
        <taxon>Eukaryota</taxon>
        <taxon>Sar</taxon>
        <taxon>Alveolata</taxon>
        <taxon>Dinophyceae</taxon>
        <taxon>Gonyaulacales</taxon>
        <taxon>Pyrocystaceae</taxon>
        <taxon>Alexandrium</taxon>
    </lineage>
</organism>
<dbReference type="PROSITE" id="PS50109">
    <property type="entry name" value="HIS_KIN"/>
    <property type="match status" value="1"/>
</dbReference>
<dbReference type="InterPro" id="IPR039028">
    <property type="entry name" value="BCKD/PDK"/>
</dbReference>
<dbReference type="AlphaFoldDB" id="A0A7S1SDQ3"/>
<comment type="similarity">
    <text evidence="1 8">Belongs to the PDK/BCKDK protein kinase family.</text>
</comment>
<dbReference type="EC" id="2.7.11.-" evidence="8"/>
<keyword evidence="6 8" id="KW-0496">Mitochondrion</keyword>
<dbReference type="Gene3D" id="3.30.565.10">
    <property type="entry name" value="Histidine kinase-like ATPase, C-terminal domain"/>
    <property type="match status" value="1"/>
</dbReference>
<dbReference type="InterPro" id="IPR036784">
    <property type="entry name" value="AK/P_DHK_N_sf"/>
</dbReference>